<sequence>MNQVHQSIFWYIVVTPFKKHGYDYHKKNLRTVNEYLLRYNANLHVGDKLCDGCHKATLKLPVILTQQEGWFSDSSKSQDDLNVPEVPLTSEKIEAIEALNKSLTAIEETPIKRKHYPETKIKKVMEAFRTKILNLSSSTSQPDTVKNHNNEIINQLKEKFNDTIDKSVRMQILTMLPKSWTLKKIEFRVSNFTARKAKKKKKLNENGVMSCPNPKSWRTLDPAIPDIDKKFYLKMEHYPDKRIGFSKFCELRPKYCALLRSSGMHSVCVCTIHQNAKLMMAQCKIPELTNGELPIKTYKDVTSSIICKTPTSKCYFTSCVNCPGNDDLKARFEEAFELNSIEHASFKQWMQTDNKRVLETIIKSTEEFLDHLFQS</sequence>
<gene>
    <name evidence="1" type="ORF">AVEN_170533_1</name>
</gene>
<protein>
    <submittedName>
        <fullName evidence="1">Uncharacterized protein</fullName>
    </submittedName>
</protein>
<dbReference type="AlphaFoldDB" id="A0A4Y2BYX2"/>
<comment type="caution">
    <text evidence="1">The sequence shown here is derived from an EMBL/GenBank/DDBJ whole genome shotgun (WGS) entry which is preliminary data.</text>
</comment>
<name>A0A4Y2BYX2_ARAVE</name>
<dbReference type="PANTHER" id="PTHR46601:SF1">
    <property type="entry name" value="ADF-H DOMAIN-CONTAINING PROTEIN"/>
    <property type="match status" value="1"/>
</dbReference>
<accession>A0A4Y2BYX2</accession>
<evidence type="ECO:0000313" key="2">
    <source>
        <dbReference type="Proteomes" id="UP000499080"/>
    </source>
</evidence>
<dbReference type="Proteomes" id="UP000499080">
    <property type="component" value="Unassembled WGS sequence"/>
</dbReference>
<reference evidence="1 2" key="1">
    <citation type="journal article" date="2019" name="Sci. Rep.">
        <title>Orb-weaving spider Araneus ventricosus genome elucidates the spidroin gene catalogue.</title>
        <authorList>
            <person name="Kono N."/>
            <person name="Nakamura H."/>
            <person name="Ohtoshi R."/>
            <person name="Moran D.A.P."/>
            <person name="Shinohara A."/>
            <person name="Yoshida Y."/>
            <person name="Fujiwara M."/>
            <person name="Mori M."/>
            <person name="Tomita M."/>
            <person name="Arakawa K."/>
        </authorList>
    </citation>
    <scope>NUCLEOTIDE SEQUENCE [LARGE SCALE GENOMIC DNA]</scope>
</reference>
<dbReference type="PANTHER" id="PTHR46601">
    <property type="entry name" value="ULP_PROTEASE DOMAIN-CONTAINING PROTEIN"/>
    <property type="match status" value="1"/>
</dbReference>
<keyword evidence="2" id="KW-1185">Reference proteome</keyword>
<proteinExistence type="predicted"/>
<dbReference type="EMBL" id="BGPR01000129">
    <property type="protein sequence ID" value="GBL97431.1"/>
    <property type="molecule type" value="Genomic_DNA"/>
</dbReference>
<organism evidence="1 2">
    <name type="scientific">Araneus ventricosus</name>
    <name type="common">Orbweaver spider</name>
    <name type="synonym">Epeira ventricosa</name>
    <dbReference type="NCBI Taxonomy" id="182803"/>
    <lineage>
        <taxon>Eukaryota</taxon>
        <taxon>Metazoa</taxon>
        <taxon>Ecdysozoa</taxon>
        <taxon>Arthropoda</taxon>
        <taxon>Chelicerata</taxon>
        <taxon>Arachnida</taxon>
        <taxon>Araneae</taxon>
        <taxon>Araneomorphae</taxon>
        <taxon>Entelegynae</taxon>
        <taxon>Araneoidea</taxon>
        <taxon>Araneidae</taxon>
        <taxon>Araneus</taxon>
    </lineage>
</organism>
<evidence type="ECO:0000313" key="1">
    <source>
        <dbReference type="EMBL" id="GBL97431.1"/>
    </source>
</evidence>